<evidence type="ECO:0000256" key="1">
    <source>
        <dbReference type="SAM" id="MobiDB-lite"/>
    </source>
</evidence>
<reference evidence="2 3" key="1">
    <citation type="journal article" date="2013" name="BMC Genomics">
        <title>Reconstruction of the lipid metabolism for the microalga Monoraphidium neglectum from its genome sequence reveals characteristics suitable for biofuel production.</title>
        <authorList>
            <person name="Bogen C."/>
            <person name="Al-Dilaimi A."/>
            <person name="Albersmeier A."/>
            <person name="Wichmann J."/>
            <person name="Grundmann M."/>
            <person name="Rupp O."/>
            <person name="Lauersen K.J."/>
            <person name="Blifernez-Klassen O."/>
            <person name="Kalinowski J."/>
            <person name="Goesmann A."/>
            <person name="Mussgnug J.H."/>
            <person name="Kruse O."/>
        </authorList>
    </citation>
    <scope>NUCLEOTIDE SEQUENCE [LARGE SCALE GENOMIC DNA]</scope>
    <source>
        <strain evidence="2 3">SAG 48.87</strain>
    </source>
</reference>
<feature type="compositionally biased region" description="Gly residues" evidence="1">
    <location>
        <begin position="554"/>
        <end position="564"/>
    </location>
</feature>
<feature type="region of interest" description="Disordered" evidence="1">
    <location>
        <begin position="201"/>
        <end position="284"/>
    </location>
</feature>
<proteinExistence type="predicted"/>
<feature type="compositionally biased region" description="Low complexity" evidence="1">
    <location>
        <begin position="208"/>
        <end position="247"/>
    </location>
</feature>
<evidence type="ECO:0000313" key="3">
    <source>
        <dbReference type="Proteomes" id="UP000054498"/>
    </source>
</evidence>
<keyword evidence="3" id="KW-1185">Reference proteome</keyword>
<dbReference type="GeneID" id="25736697"/>
<evidence type="ECO:0000313" key="2">
    <source>
        <dbReference type="EMBL" id="KIZ04140.1"/>
    </source>
</evidence>
<organism evidence="2 3">
    <name type="scientific">Monoraphidium neglectum</name>
    <dbReference type="NCBI Taxonomy" id="145388"/>
    <lineage>
        <taxon>Eukaryota</taxon>
        <taxon>Viridiplantae</taxon>
        <taxon>Chlorophyta</taxon>
        <taxon>core chlorophytes</taxon>
        <taxon>Chlorophyceae</taxon>
        <taxon>CS clade</taxon>
        <taxon>Sphaeropleales</taxon>
        <taxon>Selenastraceae</taxon>
        <taxon>Monoraphidium</taxon>
    </lineage>
</organism>
<feature type="region of interest" description="Disordered" evidence="1">
    <location>
        <begin position="1"/>
        <end position="47"/>
    </location>
</feature>
<dbReference type="RefSeq" id="XP_013903159.1">
    <property type="nucleotide sequence ID" value="XM_014047705.1"/>
</dbReference>
<sequence>MADACSVPAQRGAQSQQRHASLPLGEPAPTANPARPSRPPSAPTTEVAAALLRHCMAGSAPVEPIATGHIAEAAPLGPAFTAEPQMPPPQVVLCPAAGAGDTANAPADATARRPPLSRPPSNDPGLDAVLTAPRGDWADLSGAVADGADRATSCGYENHHHDCELWGGSDDDAPFLAAADDSLLIRCRQIDAALASQLQNVRRRVPQRRGAAAGAAAPAEGRSAGAPGASTGAGPAPKSRAAAASPGLRGRPRGGAQINREQCGGGGKRRRGPDKGGGRVRVGPLTAMPTPLLCTCEAAPAERLTVAHAAAGAAAAAAAGRWGAERGLLLPPVLHQAPLLANAQVSSHLGCMIRRDSCFGGRPSLVQHVAAAPTAAGAALETRAWGDSPAAQSQAAVSPLFRQAPAPPWPPAETSLSGLTAAGAAAAVADAATDEEGAAAAAVEVAGMGAEWEDKGEDSDGDDGDDAVRAAFVCFRSDGPNVQQPQPSGLCGSCCCGGDDGAQCGWGRELRSGICRPEEEWHGDTQQLRAALRAAAVAGRPAYEAAAGAAPGQAGPGRRAGGGAPRSRALRAANFLDGSSGAFDEGTAPVDGPIAIANPLPAQASMLPDCCQQQ</sequence>
<feature type="compositionally biased region" description="Low complexity" evidence="1">
    <location>
        <begin position="97"/>
        <end position="114"/>
    </location>
</feature>
<gene>
    <name evidence="2" type="ORF">MNEG_3819</name>
</gene>
<dbReference type="KEGG" id="mng:MNEG_3819"/>
<accession>A0A0D2MN45</accession>
<name>A0A0D2MN45_9CHLO</name>
<feature type="region of interest" description="Disordered" evidence="1">
    <location>
        <begin position="97"/>
        <end position="125"/>
    </location>
</feature>
<dbReference type="AlphaFoldDB" id="A0A0D2MN45"/>
<dbReference type="EMBL" id="KK100718">
    <property type="protein sequence ID" value="KIZ04140.1"/>
    <property type="molecule type" value="Genomic_DNA"/>
</dbReference>
<protein>
    <submittedName>
        <fullName evidence="2">Uncharacterized protein</fullName>
    </submittedName>
</protein>
<feature type="region of interest" description="Disordered" evidence="1">
    <location>
        <begin position="546"/>
        <end position="566"/>
    </location>
</feature>
<dbReference type="Proteomes" id="UP000054498">
    <property type="component" value="Unassembled WGS sequence"/>
</dbReference>